<accession>A0A7C5IZ52</accession>
<dbReference type="GO" id="GO:0002101">
    <property type="term" value="P:tRNA wobble cytosine modification"/>
    <property type="evidence" value="ECO:0007669"/>
    <property type="project" value="InterPro"/>
</dbReference>
<proteinExistence type="inferred from homology"/>
<dbReference type="CDD" id="cd04301">
    <property type="entry name" value="NAT_SF"/>
    <property type="match status" value="1"/>
</dbReference>
<organism evidence="11">
    <name type="scientific">Thiolapillus brandeum</name>
    <dbReference type="NCBI Taxonomy" id="1076588"/>
    <lineage>
        <taxon>Bacteria</taxon>
        <taxon>Pseudomonadati</taxon>
        <taxon>Pseudomonadota</taxon>
        <taxon>Gammaproteobacteria</taxon>
        <taxon>Chromatiales</taxon>
        <taxon>Sedimenticolaceae</taxon>
        <taxon>Thiolapillus</taxon>
    </lineage>
</organism>
<dbReference type="GO" id="GO:0000049">
    <property type="term" value="F:tRNA binding"/>
    <property type="evidence" value="ECO:0007669"/>
    <property type="project" value="UniProtKB-KW"/>
</dbReference>
<feature type="domain" description="N-acetyltransferase" evidence="10">
    <location>
        <begin position="414"/>
        <end position="578"/>
    </location>
</feature>
<dbReference type="Proteomes" id="UP000886100">
    <property type="component" value="Unassembled WGS sequence"/>
</dbReference>
<evidence type="ECO:0000256" key="2">
    <source>
        <dbReference type="ARBA" id="ARBA00022555"/>
    </source>
</evidence>
<dbReference type="Pfam" id="PF08351">
    <property type="entry name" value="TmcA_N"/>
    <property type="match status" value="1"/>
</dbReference>
<dbReference type="Pfam" id="PF13718">
    <property type="entry name" value="GNAT_acetyltr_2"/>
    <property type="match status" value="1"/>
</dbReference>
<evidence type="ECO:0000256" key="9">
    <source>
        <dbReference type="SAM" id="MobiDB-lite"/>
    </source>
</evidence>
<keyword evidence="1" id="KW-0963">Cytoplasm</keyword>
<feature type="compositionally biased region" description="Basic and acidic residues" evidence="9">
    <location>
        <begin position="1"/>
        <end position="10"/>
    </location>
</feature>
<keyword evidence="2" id="KW-0820">tRNA-binding</keyword>
<dbReference type="AlphaFoldDB" id="A0A7C5IZ52"/>
<feature type="compositionally biased region" description="Basic and acidic residues" evidence="9">
    <location>
        <begin position="19"/>
        <end position="29"/>
    </location>
</feature>
<dbReference type="InterPro" id="IPR027417">
    <property type="entry name" value="P-loop_NTPase"/>
</dbReference>
<dbReference type="HAMAP" id="MF_01886">
    <property type="entry name" value="tRNA_acetyltr_TmcA"/>
    <property type="match status" value="1"/>
</dbReference>
<comment type="caution">
    <text evidence="11">The sequence shown here is derived from an EMBL/GenBank/DDBJ whole genome shotgun (WGS) entry which is preliminary data.</text>
</comment>
<dbReference type="InterPro" id="IPR024914">
    <property type="entry name" value="tRNA_acetyltr_TmcA"/>
</dbReference>
<evidence type="ECO:0000256" key="1">
    <source>
        <dbReference type="ARBA" id="ARBA00022490"/>
    </source>
</evidence>
<dbReference type="GO" id="GO:0051391">
    <property type="term" value="P:tRNA acetylation"/>
    <property type="evidence" value="ECO:0007669"/>
    <property type="project" value="InterPro"/>
</dbReference>
<dbReference type="EMBL" id="DROM01000159">
    <property type="protein sequence ID" value="HHH13096.1"/>
    <property type="molecule type" value="Genomic_DNA"/>
</dbReference>
<dbReference type="Gene3D" id="3.40.50.11040">
    <property type="match status" value="1"/>
</dbReference>
<name>A0A7C5IZ52_9GAMM</name>
<dbReference type="SUPFAM" id="SSF52540">
    <property type="entry name" value="P-loop containing nucleoside triphosphate hydrolases"/>
    <property type="match status" value="1"/>
</dbReference>
<feature type="region of interest" description="Disordered" evidence="9">
    <location>
        <begin position="1"/>
        <end position="47"/>
    </location>
</feature>
<gene>
    <name evidence="11" type="ORF">ENJ98_02570</name>
</gene>
<dbReference type="InterPro" id="IPR013562">
    <property type="entry name" value="TmcA/NAT10_N"/>
</dbReference>
<dbReference type="SUPFAM" id="SSF55729">
    <property type="entry name" value="Acyl-CoA N-acyltransferases (Nat)"/>
    <property type="match status" value="1"/>
</dbReference>
<dbReference type="GO" id="GO:0051392">
    <property type="term" value="F:tRNA cytidine N4-acetyltransferase activity"/>
    <property type="evidence" value="ECO:0007669"/>
    <property type="project" value="InterPro"/>
</dbReference>
<keyword evidence="6" id="KW-0067">ATP-binding</keyword>
<evidence type="ECO:0000256" key="6">
    <source>
        <dbReference type="ARBA" id="ARBA00022840"/>
    </source>
</evidence>
<dbReference type="InterPro" id="IPR007807">
    <property type="entry name" value="TcmA/NAT10_helicase"/>
</dbReference>
<evidence type="ECO:0000256" key="4">
    <source>
        <dbReference type="ARBA" id="ARBA00022694"/>
    </source>
</evidence>
<dbReference type="Pfam" id="PF05127">
    <property type="entry name" value="NAT10_TcmA_helicase"/>
    <property type="match status" value="1"/>
</dbReference>
<protein>
    <submittedName>
        <fullName evidence="11">tRNA(Met) cytidine acetyltransferase</fullName>
    </submittedName>
</protein>
<dbReference type="PROSITE" id="PS51186">
    <property type="entry name" value="GNAT"/>
    <property type="match status" value="1"/>
</dbReference>
<evidence type="ECO:0000256" key="5">
    <source>
        <dbReference type="ARBA" id="ARBA00022741"/>
    </source>
</evidence>
<keyword evidence="7" id="KW-0694">RNA-binding</keyword>
<dbReference type="Gene3D" id="3.40.630.30">
    <property type="match status" value="1"/>
</dbReference>
<keyword evidence="5" id="KW-0547">Nucleotide-binding</keyword>
<dbReference type="InterPro" id="IPR000182">
    <property type="entry name" value="GNAT_dom"/>
</dbReference>
<evidence type="ECO:0000256" key="8">
    <source>
        <dbReference type="ARBA" id="ARBA00023315"/>
    </source>
</evidence>
<dbReference type="InterPro" id="IPR016181">
    <property type="entry name" value="Acyl_CoA_acyltransferase"/>
</dbReference>
<evidence type="ECO:0000256" key="3">
    <source>
        <dbReference type="ARBA" id="ARBA00022679"/>
    </source>
</evidence>
<reference evidence="11" key="1">
    <citation type="journal article" date="2020" name="mSystems">
        <title>Genome- and Community-Level Interaction Insights into Carbon Utilization and Element Cycling Functions of Hydrothermarchaeota in Hydrothermal Sediment.</title>
        <authorList>
            <person name="Zhou Z."/>
            <person name="Liu Y."/>
            <person name="Xu W."/>
            <person name="Pan J."/>
            <person name="Luo Z.H."/>
            <person name="Li M."/>
        </authorList>
    </citation>
    <scope>NUCLEOTIDE SEQUENCE [LARGE SCALE GENOMIC DNA]</scope>
    <source>
        <strain evidence="11">HyVt-535</strain>
    </source>
</reference>
<dbReference type="PANTHER" id="PTHR10925">
    <property type="entry name" value="N-ACETYLTRANSFERASE 10"/>
    <property type="match status" value="1"/>
</dbReference>
<evidence type="ECO:0000259" key="10">
    <source>
        <dbReference type="PROSITE" id="PS51186"/>
    </source>
</evidence>
<dbReference type="Gene3D" id="3.40.50.300">
    <property type="entry name" value="P-loop containing nucleotide triphosphate hydrolases"/>
    <property type="match status" value="1"/>
</dbReference>
<dbReference type="InterPro" id="IPR032672">
    <property type="entry name" value="TmcA/NAT10/Kre33"/>
</dbReference>
<keyword evidence="3" id="KW-0808">Transferase</keyword>
<dbReference type="GO" id="GO:1990883">
    <property type="term" value="F:18S rRNA cytidine N-acetyltransferase activity"/>
    <property type="evidence" value="ECO:0007669"/>
    <property type="project" value="TreeGrafter"/>
</dbReference>
<evidence type="ECO:0000256" key="7">
    <source>
        <dbReference type="ARBA" id="ARBA00022884"/>
    </source>
</evidence>
<sequence>MSRRQREIAGGRRSAQGRGETDPGRDPRQAPRLPVNPPAAGVLPAAASDPFVNPARLHRALRLLSGSPDDCRARAAGQWREDGIWVGEQAPSPVRPVPARELERLLGGETDLLVFDALEGFDVEAFAMALGMVRGGGRLLLLTPPLEAWPRRPDREMERLAVSGWPPVGPSRFLQRLANLLREPLEAPPPRPAPALPEGGLTADQAAGVARVHRTATGHPRRPLLITADRGRGKSTLLGVAAGRLLEERGARILVTAPRRAATGILFEHVRRTLPGARPTGNGLEAGGGSIRFVAPDALVADPPAADLLLVDEAAGIPLPLLLQLVERYNRLVMASTVHGYEGSGRGFELRLKRALDRLRPGWQHHRLQQPVRWAAGDPLEAFGFRALLLDAEPPPLPEPVPSPGSCLVRALGQEELLRQPGLLEPLFGLLVSAHYRTKPSDLRYLMDAPNLRLWVVQYRETLLGALLVAEEGGLPGPLRESILAGARRPRGHLLPQLLATRCGVPEALGARCWRVVRIAVHPRLQCRGLGSRLLAHLLEEARAGGVDLVGSSFGATAELARFWTRLDFLPLRLGHRR</sequence>
<feature type="non-terminal residue" evidence="11">
    <location>
        <position position="578"/>
    </location>
</feature>
<keyword evidence="4" id="KW-0819">tRNA processing</keyword>
<keyword evidence="8" id="KW-0012">Acyltransferase</keyword>
<evidence type="ECO:0000313" key="11">
    <source>
        <dbReference type="EMBL" id="HHH13096.1"/>
    </source>
</evidence>
<dbReference type="GO" id="GO:0005524">
    <property type="term" value="F:ATP binding"/>
    <property type="evidence" value="ECO:0007669"/>
    <property type="project" value="UniProtKB-KW"/>
</dbReference>
<dbReference type="PANTHER" id="PTHR10925:SF5">
    <property type="entry name" value="RNA CYTIDINE ACETYLTRANSFERASE"/>
    <property type="match status" value="1"/>
</dbReference>
<dbReference type="GO" id="GO:1904812">
    <property type="term" value="P:rRNA acetylation involved in maturation of SSU-rRNA"/>
    <property type="evidence" value="ECO:0007669"/>
    <property type="project" value="TreeGrafter"/>
</dbReference>